<dbReference type="CDD" id="cd10227">
    <property type="entry name" value="ASKHA_NBD_ParM-like"/>
    <property type="match status" value="1"/>
</dbReference>
<dbReference type="OrthoDB" id="508072at2"/>
<keyword evidence="2" id="KW-1185">Reference proteome</keyword>
<dbReference type="SUPFAM" id="SSF53067">
    <property type="entry name" value="Actin-like ATPase domain"/>
    <property type="match status" value="1"/>
</dbReference>
<evidence type="ECO:0008006" key="3">
    <source>
        <dbReference type="Google" id="ProtNLM"/>
    </source>
</evidence>
<dbReference type="Gene3D" id="3.30.420.40">
    <property type="match status" value="1"/>
</dbReference>
<name>A0A1Z4M2I8_9CYAN</name>
<dbReference type="EMBL" id="AP018228">
    <property type="protein sequence ID" value="BAY87699.1"/>
    <property type="molecule type" value="Genomic_DNA"/>
</dbReference>
<evidence type="ECO:0000313" key="1">
    <source>
        <dbReference type="EMBL" id="BAY87699.1"/>
    </source>
</evidence>
<dbReference type="Proteomes" id="UP000218418">
    <property type="component" value="Plasmid plasmid1"/>
</dbReference>
<gene>
    <name evidence="1" type="ORF">NIES267_72230</name>
</gene>
<evidence type="ECO:0000313" key="2">
    <source>
        <dbReference type="Proteomes" id="UP000218418"/>
    </source>
</evidence>
<reference evidence="1 2" key="1">
    <citation type="submission" date="2017-06" db="EMBL/GenBank/DDBJ databases">
        <title>Genome sequencing of cyanobaciteial culture collection at National Institute for Environmental Studies (NIES).</title>
        <authorList>
            <person name="Hirose Y."/>
            <person name="Shimura Y."/>
            <person name="Fujisawa T."/>
            <person name="Nakamura Y."/>
            <person name="Kawachi M."/>
        </authorList>
    </citation>
    <scope>NUCLEOTIDE SEQUENCE [LARGE SCALE GENOMIC DNA]</scope>
    <source>
        <strain evidence="1 2">NIES-267</strain>
        <plasmid evidence="2">Plasmid1 dna</plasmid>
    </source>
</reference>
<geneLocation type="plasmid" evidence="2">
    <name>Plasmid1 dna</name>
</geneLocation>
<dbReference type="InterPro" id="IPR043129">
    <property type="entry name" value="ATPase_NBD"/>
</dbReference>
<protein>
    <recommendedName>
        <fullName evidence="3">Actin-like protein N-terminal domain-containing protein</fullName>
    </recommendedName>
</protein>
<accession>A0A1Z4M2I8</accession>
<keyword evidence="1" id="KW-0614">Plasmid</keyword>
<dbReference type="AlphaFoldDB" id="A0A1Z4M2I8"/>
<organism evidence="1 2">
    <name type="scientific">Calothrix parasitica NIES-267</name>
    <dbReference type="NCBI Taxonomy" id="1973488"/>
    <lineage>
        <taxon>Bacteria</taxon>
        <taxon>Bacillati</taxon>
        <taxon>Cyanobacteriota</taxon>
        <taxon>Cyanophyceae</taxon>
        <taxon>Nostocales</taxon>
        <taxon>Calotrichaceae</taxon>
        <taxon>Calothrix</taxon>
    </lineage>
</organism>
<sequence>MRTESVPNCTQVKMPSKNRKLFKSVVDLGNHWIKAYVEGYDFLREPSWFSRCLTNTSDKLPGHVRYVNGVREDLIDTCWLVGNQAVRSGSSDLMRLVEDYTGKSSLWLEYFLGTLAHLPQINSQMELEIITTCNDVQRHEPVIRKNEGVHTVELRGIPSVVTIRVKSVLPEGIAALKSQKLQGAVTICDIGGGNTSISRFYNGEPNGEVEVKDFGAEYLIERIAASSELKALIEQPPSKDIINRSLEVGIKSKNKKPCLVYGDSNINFYKVYETELQDFINCRLREIIKKLENYKLTGDKVLVIGGGSKLPLLSAALKKKGFLISDNGAFDNLVGLVVEVA</sequence>
<proteinExistence type="predicted"/>